<evidence type="ECO:0000313" key="2">
    <source>
        <dbReference type="Proteomes" id="UP000829517"/>
    </source>
</evidence>
<accession>A0ABS9J1Q7</accession>
<comment type="caution">
    <text evidence="1">The sequence shown here is derived from an EMBL/GenBank/DDBJ whole genome shotgun (WGS) entry which is preliminary data.</text>
</comment>
<reference evidence="1 2" key="1">
    <citation type="submission" date="2021-01" db="EMBL/GenBank/DDBJ databases">
        <title>Genome sequencing of Joostella atrarenae M1-2 (= KCTC 23194).</title>
        <authorList>
            <person name="Zakaria M.R."/>
            <person name="Lam M.Q."/>
            <person name="Chong C.S."/>
        </authorList>
    </citation>
    <scope>NUCLEOTIDE SEQUENCE [LARGE SCALE GENOMIC DNA]</scope>
    <source>
        <strain evidence="1 2">M1-2</strain>
    </source>
</reference>
<protein>
    <submittedName>
        <fullName evidence="1">Uncharacterized protein</fullName>
    </submittedName>
</protein>
<dbReference type="RefSeq" id="WP_236958311.1">
    <property type="nucleotide sequence ID" value="NZ_JAETXX010000002.1"/>
</dbReference>
<sequence length="47" mass="5493">MAKIYTFQKSKSDPLKPKESTIEYLLSYSKALSVMKYKELTFESILN</sequence>
<gene>
    <name evidence="1" type="ORF">JM658_05860</name>
</gene>
<dbReference type="EMBL" id="JAETXX010000002">
    <property type="protein sequence ID" value="MCF8714351.1"/>
    <property type="molecule type" value="Genomic_DNA"/>
</dbReference>
<proteinExistence type="predicted"/>
<keyword evidence="2" id="KW-1185">Reference proteome</keyword>
<dbReference type="Proteomes" id="UP000829517">
    <property type="component" value="Unassembled WGS sequence"/>
</dbReference>
<organism evidence="1 2">
    <name type="scientific">Joostella atrarenae</name>
    <dbReference type="NCBI Taxonomy" id="679257"/>
    <lineage>
        <taxon>Bacteria</taxon>
        <taxon>Pseudomonadati</taxon>
        <taxon>Bacteroidota</taxon>
        <taxon>Flavobacteriia</taxon>
        <taxon>Flavobacteriales</taxon>
        <taxon>Flavobacteriaceae</taxon>
        <taxon>Joostella</taxon>
    </lineage>
</organism>
<evidence type="ECO:0000313" key="1">
    <source>
        <dbReference type="EMBL" id="MCF8714351.1"/>
    </source>
</evidence>
<name>A0ABS9J1Q7_9FLAO</name>